<dbReference type="InParanoid" id="D8S0Y4"/>
<organism evidence="3">
    <name type="scientific">Selaginella moellendorffii</name>
    <name type="common">Spikemoss</name>
    <dbReference type="NCBI Taxonomy" id="88036"/>
    <lineage>
        <taxon>Eukaryota</taxon>
        <taxon>Viridiplantae</taxon>
        <taxon>Streptophyta</taxon>
        <taxon>Embryophyta</taxon>
        <taxon>Tracheophyta</taxon>
        <taxon>Lycopodiopsida</taxon>
        <taxon>Selaginellales</taxon>
        <taxon>Selaginellaceae</taxon>
        <taxon>Selaginella</taxon>
    </lineage>
</organism>
<dbReference type="Proteomes" id="UP000001514">
    <property type="component" value="Unassembled WGS sequence"/>
</dbReference>
<reference evidence="2 3" key="1">
    <citation type="journal article" date="2011" name="Science">
        <title>The Selaginella genome identifies genetic changes associated with the evolution of vascular plants.</title>
        <authorList>
            <person name="Banks J.A."/>
            <person name="Nishiyama T."/>
            <person name="Hasebe M."/>
            <person name="Bowman J.L."/>
            <person name="Gribskov M."/>
            <person name="dePamphilis C."/>
            <person name="Albert V.A."/>
            <person name="Aono N."/>
            <person name="Aoyama T."/>
            <person name="Ambrose B.A."/>
            <person name="Ashton N.W."/>
            <person name="Axtell M.J."/>
            <person name="Barker E."/>
            <person name="Barker M.S."/>
            <person name="Bennetzen J.L."/>
            <person name="Bonawitz N.D."/>
            <person name="Chapple C."/>
            <person name="Cheng C."/>
            <person name="Correa L.G."/>
            <person name="Dacre M."/>
            <person name="DeBarry J."/>
            <person name="Dreyer I."/>
            <person name="Elias M."/>
            <person name="Engstrom E.M."/>
            <person name="Estelle M."/>
            <person name="Feng L."/>
            <person name="Finet C."/>
            <person name="Floyd S.K."/>
            <person name="Frommer W.B."/>
            <person name="Fujita T."/>
            <person name="Gramzow L."/>
            <person name="Gutensohn M."/>
            <person name="Harholt J."/>
            <person name="Hattori M."/>
            <person name="Heyl A."/>
            <person name="Hirai T."/>
            <person name="Hiwatashi Y."/>
            <person name="Ishikawa M."/>
            <person name="Iwata M."/>
            <person name="Karol K.G."/>
            <person name="Koehler B."/>
            <person name="Kolukisaoglu U."/>
            <person name="Kubo M."/>
            <person name="Kurata T."/>
            <person name="Lalonde S."/>
            <person name="Li K."/>
            <person name="Li Y."/>
            <person name="Litt A."/>
            <person name="Lyons E."/>
            <person name="Manning G."/>
            <person name="Maruyama T."/>
            <person name="Michael T.P."/>
            <person name="Mikami K."/>
            <person name="Miyazaki S."/>
            <person name="Morinaga S."/>
            <person name="Murata T."/>
            <person name="Mueller-Roeber B."/>
            <person name="Nelson D.R."/>
            <person name="Obara M."/>
            <person name="Oguri Y."/>
            <person name="Olmstead R.G."/>
            <person name="Onodera N."/>
            <person name="Petersen B.L."/>
            <person name="Pils B."/>
            <person name="Prigge M."/>
            <person name="Rensing S.A."/>
            <person name="Riano-Pachon D.M."/>
            <person name="Roberts A.W."/>
            <person name="Sato Y."/>
            <person name="Scheller H.V."/>
            <person name="Schulz B."/>
            <person name="Schulz C."/>
            <person name="Shakirov E.V."/>
            <person name="Shibagaki N."/>
            <person name="Shinohara N."/>
            <person name="Shippen D.E."/>
            <person name="Soerensen I."/>
            <person name="Sotooka R."/>
            <person name="Sugimoto N."/>
            <person name="Sugita M."/>
            <person name="Sumikawa N."/>
            <person name="Tanurdzic M."/>
            <person name="Theissen G."/>
            <person name="Ulvskov P."/>
            <person name="Wakazuki S."/>
            <person name="Weng J.K."/>
            <person name="Willats W.W."/>
            <person name="Wipf D."/>
            <person name="Wolf P.G."/>
            <person name="Yang L."/>
            <person name="Zimmer A.D."/>
            <person name="Zhu Q."/>
            <person name="Mitros T."/>
            <person name="Hellsten U."/>
            <person name="Loque D."/>
            <person name="Otillar R."/>
            <person name="Salamov A."/>
            <person name="Schmutz J."/>
            <person name="Shapiro H."/>
            <person name="Lindquist E."/>
            <person name="Lucas S."/>
            <person name="Rokhsar D."/>
            <person name="Grigoriev I.V."/>
        </authorList>
    </citation>
    <scope>NUCLEOTIDE SEQUENCE [LARGE SCALE GENOMIC DNA]</scope>
</reference>
<feature type="region of interest" description="Disordered" evidence="1">
    <location>
        <begin position="35"/>
        <end position="56"/>
    </location>
</feature>
<sequence>MESEWRKGGGEGDAAALLPEGGALTVYVGRERRRKSAREALDRGSSPGNPPDFSSSAAALEQEMCIPCEVVLFEHLLWILSSDDAAEIRDSAEELVDFYAWA</sequence>
<evidence type="ECO:0000313" key="3">
    <source>
        <dbReference type="Proteomes" id="UP000001514"/>
    </source>
</evidence>
<gene>
    <name evidence="2" type="ORF">SELMODRAFT_416965</name>
</gene>
<dbReference type="Gramene" id="EFJ22012">
    <property type="protein sequence ID" value="EFJ22012"/>
    <property type="gene ID" value="SELMODRAFT_416965"/>
</dbReference>
<evidence type="ECO:0000313" key="2">
    <source>
        <dbReference type="EMBL" id="EFJ22012.1"/>
    </source>
</evidence>
<keyword evidence="3" id="KW-1185">Reference proteome</keyword>
<accession>D8S0Y4</accession>
<name>D8S0Y4_SELML</name>
<proteinExistence type="predicted"/>
<dbReference type="EMBL" id="GL377597">
    <property type="protein sequence ID" value="EFJ22012.1"/>
    <property type="molecule type" value="Genomic_DNA"/>
</dbReference>
<dbReference type="HOGENOM" id="CLU_098106_6_1_1"/>
<protein>
    <submittedName>
        <fullName evidence="2">Uncharacterized protein</fullName>
    </submittedName>
</protein>
<dbReference type="AlphaFoldDB" id="D8S0Y4"/>
<evidence type="ECO:0000256" key="1">
    <source>
        <dbReference type="SAM" id="MobiDB-lite"/>
    </source>
</evidence>
<dbReference type="KEGG" id="smo:SELMODRAFT_416965"/>